<keyword evidence="2" id="KW-1185">Reference proteome</keyword>
<evidence type="ECO:0000313" key="2">
    <source>
        <dbReference type="Proteomes" id="UP001367508"/>
    </source>
</evidence>
<name>A0AAN9MVV3_CANGL</name>
<dbReference type="EMBL" id="JAYMYQ010000001">
    <property type="protein sequence ID" value="KAK7360881.1"/>
    <property type="molecule type" value="Genomic_DNA"/>
</dbReference>
<accession>A0AAN9MVV3</accession>
<protein>
    <submittedName>
        <fullName evidence="1">Uncharacterized protein</fullName>
    </submittedName>
</protein>
<evidence type="ECO:0000313" key="1">
    <source>
        <dbReference type="EMBL" id="KAK7360881.1"/>
    </source>
</evidence>
<sequence length="252" mass="27996">MDAPRSDITWARLNSWVFEKIFKKGNLVSIGASIINFIDVVQALVDCSIEYKTGCSVSATANPPYSTNWADDLIRVIEGLGLKALPPALRGPCRTLRQAGCSRGGQEFELLLLVTTLRFSGATSVALYGSLHSGVGPPYSTSIGMHKTWNRLKWWPPPKHISRLGVRFRESDPQVLLCNFFQDSNLAATQKERKRASPYRTQMLLGPTCISDGIKLYLGILEKDHTNPTTWAMLDSKIQCRWVVPQAFPKSG</sequence>
<dbReference type="AlphaFoldDB" id="A0AAN9MVV3"/>
<proteinExistence type="predicted"/>
<gene>
    <name evidence="1" type="ORF">VNO77_02898</name>
</gene>
<organism evidence="1 2">
    <name type="scientific">Canavalia gladiata</name>
    <name type="common">Sword bean</name>
    <name type="synonym">Dolichos gladiatus</name>
    <dbReference type="NCBI Taxonomy" id="3824"/>
    <lineage>
        <taxon>Eukaryota</taxon>
        <taxon>Viridiplantae</taxon>
        <taxon>Streptophyta</taxon>
        <taxon>Embryophyta</taxon>
        <taxon>Tracheophyta</taxon>
        <taxon>Spermatophyta</taxon>
        <taxon>Magnoliopsida</taxon>
        <taxon>eudicotyledons</taxon>
        <taxon>Gunneridae</taxon>
        <taxon>Pentapetalae</taxon>
        <taxon>rosids</taxon>
        <taxon>fabids</taxon>
        <taxon>Fabales</taxon>
        <taxon>Fabaceae</taxon>
        <taxon>Papilionoideae</taxon>
        <taxon>50 kb inversion clade</taxon>
        <taxon>NPAAA clade</taxon>
        <taxon>indigoferoid/millettioid clade</taxon>
        <taxon>Phaseoleae</taxon>
        <taxon>Canavalia</taxon>
    </lineage>
</organism>
<dbReference type="Proteomes" id="UP001367508">
    <property type="component" value="Unassembled WGS sequence"/>
</dbReference>
<reference evidence="1 2" key="1">
    <citation type="submission" date="2024-01" db="EMBL/GenBank/DDBJ databases">
        <title>The genomes of 5 underutilized Papilionoideae crops provide insights into root nodulation and disease resistanc.</title>
        <authorList>
            <person name="Jiang F."/>
        </authorList>
    </citation>
    <scope>NUCLEOTIDE SEQUENCE [LARGE SCALE GENOMIC DNA]</scope>
    <source>
        <strain evidence="1">LVBAO_FW01</strain>
        <tissue evidence="1">Leaves</tissue>
    </source>
</reference>
<comment type="caution">
    <text evidence="1">The sequence shown here is derived from an EMBL/GenBank/DDBJ whole genome shotgun (WGS) entry which is preliminary data.</text>
</comment>